<dbReference type="Gene3D" id="3.40.50.300">
    <property type="entry name" value="P-loop containing nucleotide triphosphate hydrolases"/>
    <property type="match status" value="1"/>
</dbReference>
<keyword evidence="2 5" id="KW-0067">ATP-binding</keyword>
<dbReference type="PANTHER" id="PTHR43038:SF7">
    <property type="entry name" value="ABC TRANSPORT SYSTEM ATP-BINDING PROTEIN"/>
    <property type="match status" value="1"/>
</dbReference>
<evidence type="ECO:0000256" key="1">
    <source>
        <dbReference type="ARBA" id="ARBA00022741"/>
    </source>
</evidence>
<evidence type="ECO:0000313" key="5">
    <source>
        <dbReference type="EMBL" id="GEK20535.1"/>
    </source>
</evidence>
<feature type="region of interest" description="Disordered" evidence="3">
    <location>
        <begin position="1"/>
        <end position="22"/>
    </location>
</feature>
<dbReference type="OrthoDB" id="9804819at2"/>
<accession>A0A510V5V9</accession>
<dbReference type="GO" id="GO:0005524">
    <property type="term" value="F:ATP binding"/>
    <property type="evidence" value="ECO:0007669"/>
    <property type="project" value="UniProtKB-KW"/>
</dbReference>
<comment type="caution">
    <text evidence="5">The sequence shown here is derived from an EMBL/GenBank/DDBJ whole genome shotgun (WGS) entry which is preliminary data.</text>
</comment>
<dbReference type="RefSeq" id="WP_146926010.1">
    <property type="nucleotide sequence ID" value="NZ_BJUB01000002.1"/>
</dbReference>
<dbReference type="InterPro" id="IPR003593">
    <property type="entry name" value="AAA+_ATPase"/>
</dbReference>
<evidence type="ECO:0000256" key="2">
    <source>
        <dbReference type="ARBA" id="ARBA00022840"/>
    </source>
</evidence>
<dbReference type="EMBL" id="BJUB01000002">
    <property type="protein sequence ID" value="GEK20535.1"/>
    <property type="molecule type" value="Genomic_DNA"/>
</dbReference>
<dbReference type="AlphaFoldDB" id="A0A510V5V9"/>
<dbReference type="CDD" id="cd03230">
    <property type="entry name" value="ABC_DR_subfamily_A"/>
    <property type="match status" value="1"/>
</dbReference>
<dbReference type="PANTHER" id="PTHR43038">
    <property type="entry name" value="ATP-BINDING CASSETTE, SUB-FAMILY H, MEMBER 1"/>
    <property type="match status" value="1"/>
</dbReference>
<dbReference type="GO" id="GO:0016887">
    <property type="term" value="F:ATP hydrolysis activity"/>
    <property type="evidence" value="ECO:0007669"/>
    <property type="project" value="InterPro"/>
</dbReference>
<evidence type="ECO:0000259" key="4">
    <source>
        <dbReference type="PROSITE" id="PS50893"/>
    </source>
</evidence>
<dbReference type="PROSITE" id="PS50893">
    <property type="entry name" value="ABC_TRANSPORTER_2"/>
    <property type="match status" value="1"/>
</dbReference>
<proteinExistence type="predicted"/>
<reference evidence="5 6" key="1">
    <citation type="submission" date="2019-07" db="EMBL/GenBank/DDBJ databases">
        <title>Whole genome shotgun sequence of Cellulomonas xylanilytica NBRC 101102.</title>
        <authorList>
            <person name="Hosoyama A."/>
            <person name="Uohara A."/>
            <person name="Ohji S."/>
            <person name="Ichikawa N."/>
        </authorList>
    </citation>
    <scope>NUCLEOTIDE SEQUENCE [LARGE SCALE GENOMIC DNA]</scope>
    <source>
        <strain evidence="5 6">NBRC 101102</strain>
    </source>
</reference>
<sequence>MAADDAVSRSVPAPASSPTIASPQVGGLEVRSVTKSYGRRRVLTDVSFHVPAGRSLAVVGANGCGKSTLLKICAGLVSPDRGTVRVHGRLGYCPQEMGLDGFLTSEDHLAWFGRGRGLSRRAAVAEGSRVAAALDWSIPRRQQVRHLSGGTRQKLNVTTTMLSDPGVVLLDEPYQGFDHGSYLDFWGLVDQWCDEGRAVVVVTHLLHELNRVHDVLDLSRTEVD</sequence>
<dbReference type="InterPro" id="IPR003439">
    <property type="entry name" value="ABC_transporter-like_ATP-bd"/>
</dbReference>
<name>A0A510V5V9_9CELL</name>
<keyword evidence="1" id="KW-0547">Nucleotide-binding</keyword>
<evidence type="ECO:0000313" key="6">
    <source>
        <dbReference type="Proteomes" id="UP000321118"/>
    </source>
</evidence>
<evidence type="ECO:0000256" key="3">
    <source>
        <dbReference type="SAM" id="MobiDB-lite"/>
    </source>
</evidence>
<dbReference type="Proteomes" id="UP000321118">
    <property type="component" value="Unassembled WGS sequence"/>
</dbReference>
<keyword evidence="6" id="KW-1185">Reference proteome</keyword>
<dbReference type="SMART" id="SM00382">
    <property type="entry name" value="AAA"/>
    <property type="match status" value="1"/>
</dbReference>
<feature type="compositionally biased region" description="Low complexity" evidence="3">
    <location>
        <begin position="8"/>
        <end position="22"/>
    </location>
</feature>
<dbReference type="InterPro" id="IPR027417">
    <property type="entry name" value="P-loop_NTPase"/>
</dbReference>
<dbReference type="Pfam" id="PF00005">
    <property type="entry name" value="ABC_tran"/>
    <property type="match status" value="1"/>
</dbReference>
<gene>
    <name evidence="5" type="ORF">CXY01_10550</name>
</gene>
<organism evidence="5 6">
    <name type="scientific">Cellulomonas xylanilytica</name>
    <dbReference type="NCBI Taxonomy" id="233583"/>
    <lineage>
        <taxon>Bacteria</taxon>
        <taxon>Bacillati</taxon>
        <taxon>Actinomycetota</taxon>
        <taxon>Actinomycetes</taxon>
        <taxon>Micrococcales</taxon>
        <taxon>Cellulomonadaceae</taxon>
        <taxon>Cellulomonas</taxon>
    </lineage>
</organism>
<dbReference type="SUPFAM" id="SSF52540">
    <property type="entry name" value="P-loop containing nucleoside triphosphate hydrolases"/>
    <property type="match status" value="1"/>
</dbReference>
<feature type="domain" description="ABC transporter" evidence="4">
    <location>
        <begin position="28"/>
        <end position="224"/>
    </location>
</feature>
<protein>
    <submittedName>
        <fullName evidence="5">ABC transporter ATP-binding protein</fullName>
    </submittedName>
</protein>